<dbReference type="GeneTree" id="ENSGT00510000048359"/>
<dbReference type="InterPro" id="IPR009011">
    <property type="entry name" value="Man6P_isomerase_rcpt-bd_dom_sf"/>
</dbReference>
<dbReference type="Ensembl" id="ENSBTAT00000117417.2">
    <property type="protein sequence ID" value="ENSBTAP00000093852.1"/>
    <property type="gene ID" value="ENSBTAG00000014118.7"/>
</dbReference>
<gene>
    <name evidence="3" type="primary">GNPTG</name>
</gene>
<feature type="domain" description="DMAP1-binding" evidence="2">
    <location>
        <begin position="355"/>
        <end position="458"/>
    </location>
</feature>
<dbReference type="SUPFAM" id="SSF50911">
    <property type="entry name" value="Mannose 6-phosphate receptor domain"/>
    <property type="match status" value="1"/>
</dbReference>
<feature type="region of interest" description="Disordered" evidence="1">
    <location>
        <begin position="446"/>
        <end position="485"/>
    </location>
</feature>
<feature type="compositionally biased region" description="Low complexity" evidence="1">
    <location>
        <begin position="37"/>
        <end position="53"/>
    </location>
</feature>
<evidence type="ECO:0000259" key="2">
    <source>
        <dbReference type="PROSITE" id="PS51912"/>
    </source>
</evidence>
<reference evidence="3" key="2">
    <citation type="submission" date="2025-08" db="UniProtKB">
        <authorList>
            <consortium name="Ensembl"/>
        </authorList>
    </citation>
    <scope>IDENTIFICATION</scope>
    <source>
        <strain evidence="3">Hereford</strain>
    </source>
</reference>
<evidence type="ECO:0000313" key="4">
    <source>
        <dbReference type="Proteomes" id="UP000009136"/>
    </source>
</evidence>
<dbReference type="PANTHER" id="PTHR12630:SF6">
    <property type="entry name" value="N-ACETYLGLUCOSAMINE-1-PHOSPHOTRANSFERASE SUBUNIT GAMMA"/>
    <property type="match status" value="1"/>
</dbReference>
<reference evidence="3" key="3">
    <citation type="submission" date="2025-09" db="UniProtKB">
        <authorList>
            <consortium name="Ensembl"/>
        </authorList>
    </citation>
    <scope>IDENTIFICATION</scope>
    <source>
        <strain evidence="3">Hereford</strain>
    </source>
</reference>
<feature type="compositionally biased region" description="Basic and acidic residues" evidence="1">
    <location>
        <begin position="474"/>
        <end position="485"/>
    </location>
</feature>
<organism evidence="3 4">
    <name type="scientific">Bos taurus</name>
    <name type="common">Bovine</name>
    <dbReference type="NCBI Taxonomy" id="9913"/>
    <lineage>
        <taxon>Eukaryota</taxon>
        <taxon>Metazoa</taxon>
        <taxon>Chordata</taxon>
        <taxon>Craniata</taxon>
        <taxon>Vertebrata</taxon>
        <taxon>Euteleostomi</taxon>
        <taxon>Mammalia</taxon>
        <taxon>Eutheria</taxon>
        <taxon>Laurasiatheria</taxon>
        <taxon>Artiodactyla</taxon>
        <taxon>Ruminantia</taxon>
        <taxon>Pecora</taxon>
        <taxon>Bovidae</taxon>
        <taxon>Bovinae</taxon>
        <taxon>Bos</taxon>
    </lineage>
</organism>
<evidence type="ECO:0000313" key="3">
    <source>
        <dbReference type="Ensembl" id="ENSBTAP00000093852.1"/>
    </source>
</evidence>
<protein>
    <submittedName>
        <fullName evidence="3">N-acetylglucosamine-1-phosphate transferase subunit gamma</fullName>
    </submittedName>
</protein>
<dbReference type="PROSITE" id="PS51912">
    <property type="entry name" value="DMAP1_BIND"/>
    <property type="match status" value="1"/>
</dbReference>
<accession>A0AAA9TCK1</accession>
<feature type="compositionally biased region" description="Gly residues" evidence="1">
    <location>
        <begin position="214"/>
        <end position="223"/>
    </location>
</feature>
<dbReference type="Proteomes" id="UP000009136">
    <property type="component" value="Chromosome 25"/>
</dbReference>
<dbReference type="InterPro" id="IPR039794">
    <property type="entry name" value="Gtb1-like"/>
</dbReference>
<feature type="region of interest" description="Disordered" evidence="1">
    <location>
        <begin position="91"/>
        <end position="154"/>
    </location>
</feature>
<sequence>EESEQAHSVSPHPVLSSLPVCGGHVLGAHGAEHEAAEPVAQAQAAHQPQAGQLAAGAAPGVAVAQLPHGQRAGQLRRARAAPVLRGLWLHGRCGGQRREPGLRRGSAARPSAPNRITPHSPRSAAPTSSAKASRERPAGRRARPPSAPCPREALRRPIARSRAHYAYRVSAPPAAKLCAGTISGSGPHVTARRGATSDSGSHVTARRRRRDGGEAGGLGGGARVRGPRARARRRRQDEGGGGAQHFRAQQPVPAPDQSPPAQEGPFTRVWPRAPLQTLWQVLQPGGVHVQVRALPVPQRDAARADLPLERLQRDPRVELTCGKSNRLAHVSEPSTCVYALTFETPLVCHPHSLLVYPTLPAALQQRWDQLEQDLVDELITAQGYEKSLRAIFEDAGYLKTSEPNEAAQQEGGTKGLRFETLESCQEAHKALSQEIKRLQGVLTQHGVPYGKPTETPSSEHWGPQVPTAGMAEPLRGDPGLRGDTL</sequence>
<feature type="region of interest" description="Disordered" evidence="1">
    <location>
        <begin position="185"/>
        <end position="267"/>
    </location>
</feature>
<dbReference type="InterPro" id="IPR010506">
    <property type="entry name" value="DMAP1-bd"/>
</dbReference>
<dbReference type="InterPro" id="IPR036607">
    <property type="entry name" value="PRKCSH"/>
</dbReference>
<keyword evidence="4" id="KW-1185">Reference proteome</keyword>
<feature type="compositionally biased region" description="Basic residues" evidence="1">
    <location>
        <begin position="225"/>
        <end position="234"/>
    </location>
</feature>
<proteinExistence type="predicted"/>
<dbReference type="SMART" id="SM01137">
    <property type="entry name" value="DMAP_binding"/>
    <property type="match status" value="1"/>
</dbReference>
<dbReference type="PANTHER" id="PTHR12630">
    <property type="entry name" value="N-LINKED OLIGOSACCHARIDE PROCESSING"/>
    <property type="match status" value="1"/>
</dbReference>
<evidence type="ECO:0000256" key="1">
    <source>
        <dbReference type="SAM" id="MobiDB-lite"/>
    </source>
</evidence>
<dbReference type="Gene3D" id="2.70.130.10">
    <property type="entry name" value="Mannose-6-phosphate receptor binding domain"/>
    <property type="match status" value="1"/>
</dbReference>
<dbReference type="AlphaFoldDB" id="A0AAA9TCK1"/>
<reference evidence="3" key="1">
    <citation type="submission" date="2018-03" db="EMBL/GenBank/DDBJ databases">
        <title>ARS-UCD1.2.</title>
        <authorList>
            <person name="Rosen B.D."/>
            <person name="Bickhart D.M."/>
            <person name="Koren S."/>
            <person name="Schnabel R.D."/>
            <person name="Hall R."/>
            <person name="Zimin A."/>
            <person name="Dreischer C."/>
            <person name="Schultheiss S."/>
            <person name="Schroeder S.G."/>
            <person name="Elsik C.G."/>
            <person name="Couldrey C."/>
            <person name="Liu G.E."/>
            <person name="Van Tassell C.P."/>
            <person name="Phillippy A.M."/>
            <person name="Smith T.P.L."/>
            <person name="Medrano J.F."/>
        </authorList>
    </citation>
    <scope>NUCLEOTIDE SEQUENCE [LARGE SCALE GENOMIC DNA]</scope>
    <source>
        <strain evidence="3">Hereford</strain>
    </source>
</reference>
<dbReference type="Pfam" id="PF13015">
    <property type="entry name" value="PRKCSH_1"/>
    <property type="match status" value="1"/>
</dbReference>
<name>A0AAA9TCK1_BOVIN</name>
<feature type="region of interest" description="Disordered" evidence="1">
    <location>
        <begin position="24"/>
        <end position="53"/>
    </location>
</feature>